<dbReference type="Proteomes" id="UP000199595">
    <property type="component" value="Unassembled WGS sequence"/>
</dbReference>
<feature type="signal peptide" evidence="1">
    <location>
        <begin position="1"/>
        <end position="21"/>
    </location>
</feature>
<feature type="chain" id="PRO_5011496190" evidence="1">
    <location>
        <begin position="22"/>
        <end position="250"/>
    </location>
</feature>
<dbReference type="EMBL" id="FNNJ01000005">
    <property type="protein sequence ID" value="SDX37283.1"/>
    <property type="molecule type" value="Genomic_DNA"/>
</dbReference>
<evidence type="ECO:0000313" key="3">
    <source>
        <dbReference type="Proteomes" id="UP000199595"/>
    </source>
</evidence>
<keyword evidence="1" id="KW-0732">Signal</keyword>
<dbReference type="AlphaFoldDB" id="A0A1H3B5T8"/>
<organism evidence="2 3">
    <name type="scientific">Lutibacter oricola</name>
    <dbReference type="NCBI Taxonomy" id="762486"/>
    <lineage>
        <taxon>Bacteria</taxon>
        <taxon>Pseudomonadati</taxon>
        <taxon>Bacteroidota</taxon>
        <taxon>Flavobacteriia</taxon>
        <taxon>Flavobacteriales</taxon>
        <taxon>Flavobacteriaceae</taxon>
        <taxon>Lutibacter</taxon>
    </lineage>
</organism>
<gene>
    <name evidence="2" type="ORF">SAMN05444411_10529</name>
</gene>
<dbReference type="RefSeq" id="WP_090123185.1">
    <property type="nucleotide sequence ID" value="NZ_FNNJ01000005.1"/>
</dbReference>
<sequence length="250" mass="28643">MKKLIYSLLFCLLTISSYSQNGVATYSFLLAKNGMNEKIDSLTKKDTGSNKTEALSLLKGIFQSNTESFEFQLKFNQDNSLFSFQEKMDIDNENGIKTTLLKSMSSSNKKYYYNRKSKEIYNQTVLLGETYLIKSSSDSLQWNLTNESQVIKGYTCFKAVTYKKRYNLSGTISKDKVVAWYAPSIPLTYGPYNFVGLPGLVIEVYEKNKMITLTKLEFIEKEQTITPLTKGIKTTEANLLKDARKYMRQN</sequence>
<dbReference type="OrthoDB" id="1429333at2"/>
<keyword evidence="3" id="KW-1185">Reference proteome</keyword>
<reference evidence="2 3" key="1">
    <citation type="submission" date="2016-10" db="EMBL/GenBank/DDBJ databases">
        <authorList>
            <person name="de Groot N.N."/>
        </authorList>
    </citation>
    <scope>NUCLEOTIDE SEQUENCE [LARGE SCALE GENOMIC DNA]</scope>
    <source>
        <strain evidence="2 3">DSM 24956</strain>
    </source>
</reference>
<name>A0A1H3B5T8_9FLAO</name>
<evidence type="ECO:0000256" key="1">
    <source>
        <dbReference type="SAM" id="SignalP"/>
    </source>
</evidence>
<dbReference type="InterPro" id="IPR005901">
    <property type="entry name" value="GLPGLI"/>
</dbReference>
<dbReference type="NCBIfam" id="TIGR01200">
    <property type="entry name" value="GLPGLI"/>
    <property type="match status" value="1"/>
</dbReference>
<proteinExistence type="predicted"/>
<evidence type="ECO:0000313" key="2">
    <source>
        <dbReference type="EMBL" id="SDX37283.1"/>
    </source>
</evidence>
<dbReference type="STRING" id="762486.SAMN05444411_10529"/>
<dbReference type="Pfam" id="PF09697">
    <property type="entry name" value="Porph_ging"/>
    <property type="match status" value="1"/>
</dbReference>
<protein>
    <submittedName>
        <fullName evidence="2">GLPGLI family protein</fullName>
    </submittedName>
</protein>
<accession>A0A1H3B5T8</accession>